<keyword evidence="2" id="KW-1185">Reference proteome</keyword>
<organism evidence="1 2">
    <name type="scientific">Microbispora triticiradicis</name>
    <dbReference type="NCBI Taxonomy" id="2200763"/>
    <lineage>
        <taxon>Bacteria</taxon>
        <taxon>Bacillati</taxon>
        <taxon>Actinomycetota</taxon>
        <taxon>Actinomycetes</taxon>
        <taxon>Streptosporangiales</taxon>
        <taxon>Streptosporangiaceae</taxon>
        <taxon>Microbispora</taxon>
    </lineage>
</organism>
<comment type="caution">
    <text evidence="1">The sequence shown here is derived from an EMBL/GenBank/DDBJ whole genome shotgun (WGS) entry which is preliminary data.</text>
</comment>
<evidence type="ECO:0000313" key="1">
    <source>
        <dbReference type="EMBL" id="RGA06859.1"/>
    </source>
</evidence>
<dbReference type="Proteomes" id="UP000262538">
    <property type="component" value="Unassembled WGS sequence"/>
</dbReference>
<accession>A0ABX9LSD1</accession>
<evidence type="ECO:0000313" key="2">
    <source>
        <dbReference type="Proteomes" id="UP000262538"/>
    </source>
</evidence>
<dbReference type="EMBL" id="QFZU02000004">
    <property type="protein sequence ID" value="RGA06859.1"/>
    <property type="molecule type" value="Genomic_DNA"/>
</dbReference>
<evidence type="ECO:0008006" key="3">
    <source>
        <dbReference type="Google" id="ProtNLM"/>
    </source>
</evidence>
<proteinExistence type="predicted"/>
<sequence>MSSMSSESSTEAASPEAWQAFVTKPGEDTAKAVAEELGEDESPGVVGSIRLMAKTLAQRSANERSAMSRLIAAQLMGDVASKEAARLRGLIDRAAK</sequence>
<name>A0ABX9LSD1_9ACTN</name>
<reference evidence="1 2" key="1">
    <citation type="submission" date="2018-08" db="EMBL/GenBank/DDBJ databases">
        <title>Microbispora. triticiradicis sp. nov., a novel actinomycete isolated from the root of wheat (Triticum aestivum L.)).</title>
        <authorList>
            <person name="Han C."/>
        </authorList>
    </citation>
    <scope>NUCLEOTIDE SEQUENCE [LARGE SCALE GENOMIC DNA]</scope>
    <source>
        <strain evidence="1 2">NEAU-HRDPA2-9</strain>
    </source>
</reference>
<protein>
    <recommendedName>
        <fullName evidence="3">ANTAR domain-containing protein</fullName>
    </recommendedName>
</protein>
<gene>
    <name evidence="1" type="ORF">DI270_000925</name>
</gene>